<evidence type="ECO:0000313" key="2">
    <source>
        <dbReference type="Proteomes" id="UP000076962"/>
    </source>
</evidence>
<gene>
    <name evidence="1" type="ORF">THIOM_003518</name>
</gene>
<name>A0A176RYI5_9GAMM</name>
<keyword evidence="2" id="KW-1185">Reference proteome</keyword>
<accession>A0A176RYI5</accession>
<evidence type="ECO:0000313" key="1">
    <source>
        <dbReference type="EMBL" id="OAD20757.1"/>
    </source>
</evidence>
<dbReference type="Proteomes" id="UP000076962">
    <property type="component" value="Unassembled WGS sequence"/>
</dbReference>
<dbReference type="AlphaFoldDB" id="A0A176RYI5"/>
<sequence>MSDEIKYKYKISQYQWDDLLNLWEAIKNGDTPEWSPGKAFEYLIVRAFQLEGADVIYPFSVKMAREELEQIDGVVYTSGLACLIESKDQKTSVNIEPIAKLRNQLLRRPATAIGMI</sequence>
<proteinExistence type="predicted"/>
<reference evidence="1 2" key="1">
    <citation type="submission" date="2016-05" db="EMBL/GenBank/DDBJ databases">
        <title>Single-cell genome of chain-forming Candidatus Thiomargarita nelsonii and comparison to other large sulfur-oxidizing bacteria.</title>
        <authorList>
            <person name="Winkel M."/>
            <person name="Salman V."/>
            <person name="Woyke T."/>
            <person name="Schulz-Vogt H."/>
            <person name="Richter M."/>
            <person name="Flood B."/>
            <person name="Bailey J."/>
            <person name="Amann R."/>
            <person name="Mussmann M."/>
        </authorList>
    </citation>
    <scope>NUCLEOTIDE SEQUENCE [LARGE SCALE GENOMIC DNA]</scope>
    <source>
        <strain evidence="1 2">THI036</strain>
    </source>
</reference>
<organism evidence="1 2">
    <name type="scientific">Candidatus Thiomargarita nelsonii</name>
    <dbReference type="NCBI Taxonomy" id="1003181"/>
    <lineage>
        <taxon>Bacteria</taxon>
        <taxon>Pseudomonadati</taxon>
        <taxon>Pseudomonadota</taxon>
        <taxon>Gammaproteobacteria</taxon>
        <taxon>Thiotrichales</taxon>
        <taxon>Thiotrichaceae</taxon>
        <taxon>Thiomargarita</taxon>
    </lineage>
</organism>
<evidence type="ECO:0008006" key="3">
    <source>
        <dbReference type="Google" id="ProtNLM"/>
    </source>
</evidence>
<dbReference type="EMBL" id="LUTY01002133">
    <property type="protein sequence ID" value="OAD20757.1"/>
    <property type="molecule type" value="Genomic_DNA"/>
</dbReference>
<protein>
    <recommendedName>
        <fullName evidence="3">Restriction endonuclease</fullName>
    </recommendedName>
</protein>
<comment type="caution">
    <text evidence="1">The sequence shown here is derived from an EMBL/GenBank/DDBJ whole genome shotgun (WGS) entry which is preliminary data.</text>
</comment>
<dbReference type="InterPro" id="IPR011335">
    <property type="entry name" value="Restrct_endonuc-II-like"/>
</dbReference>
<dbReference type="SUPFAM" id="SSF52980">
    <property type="entry name" value="Restriction endonuclease-like"/>
    <property type="match status" value="1"/>
</dbReference>
<feature type="non-terminal residue" evidence="1">
    <location>
        <position position="116"/>
    </location>
</feature>